<feature type="region of interest" description="Disordered" evidence="1">
    <location>
        <begin position="169"/>
        <end position="214"/>
    </location>
</feature>
<protein>
    <recommendedName>
        <fullName evidence="3">Reverse transcriptase</fullName>
    </recommendedName>
</protein>
<organism evidence="2">
    <name type="scientific">Timema cristinae</name>
    <name type="common">Walking stick</name>
    <dbReference type="NCBI Taxonomy" id="61476"/>
    <lineage>
        <taxon>Eukaryota</taxon>
        <taxon>Metazoa</taxon>
        <taxon>Ecdysozoa</taxon>
        <taxon>Arthropoda</taxon>
        <taxon>Hexapoda</taxon>
        <taxon>Insecta</taxon>
        <taxon>Pterygota</taxon>
        <taxon>Neoptera</taxon>
        <taxon>Polyneoptera</taxon>
        <taxon>Phasmatodea</taxon>
        <taxon>Timematodea</taxon>
        <taxon>Timematoidea</taxon>
        <taxon>Timematidae</taxon>
        <taxon>Timema</taxon>
    </lineage>
</organism>
<accession>A0A7R9D799</accession>
<sequence>MEDYVGVDVSLFNREEINDAVQSCRNKKAPYLDLLMIIQEDHFLDSWKAGKLRILMKSPDRDPTDPKSYWHLTLLNVLIKVMKKMLASRLGEYIQIYGVLDDRQYGFRPGIGTVDALERVLRDRPGIVEKLRITGCPKNLYEVVRDYFRNRTTRLFLKHMESVKVNTRKAGRQGGERHGDGDRVENGGPAYVFEGEDKDDPPQGNHSAMRHPMSGSRSGEVCVWEAHPSLKNFLRIGLLDSTEDVQGPSGVKWDESTKGRETYQYLPSVQESMESNWVVTNPYATQLFTGHGNFNARLHGFGLKENPDCEACGAHEEVEYVLLTCEWFEKERRILSLDLGELLSKTTMMRDARSCACFLRRVEVATSTRSPLGNVE</sequence>
<proteinExistence type="predicted"/>
<dbReference type="EMBL" id="OC320621">
    <property type="protein sequence ID" value="CAD7408484.1"/>
    <property type="molecule type" value="Genomic_DNA"/>
</dbReference>
<evidence type="ECO:0000256" key="1">
    <source>
        <dbReference type="SAM" id="MobiDB-lite"/>
    </source>
</evidence>
<evidence type="ECO:0008006" key="3">
    <source>
        <dbReference type="Google" id="ProtNLM"/>
    </source>
</evidence>
<dbReference type="PANTHER" id="PTHR19446">
    <property type="entry name" value="REVERSE TRANSCRIPTASES"/>
    <property type="match status" value="1"/>
</dbReference>
<dbReference type="AlphaFoldDB" id="A0A7R9D799"/>
<feature type="compositionally biased region" description="Basic and acidic residues" evidence="1">
    <location>
        <begin position="174"/>
        <end position="185"/>
    </location>
</feature>
<evidence type="ECO:0000313" key="2">
    <source>
        <dbReference type="EMBL" id="CAD7408484.1"/>
    </source>
</evidence>
<reference evidence="2" key="1">
    <citation type="submission" date="2020-11" db="EMBL/GenBank/DDBJ databases">
        <authorList>
            <person name="Tran Van P."/>
        </authorList>
    </citation>
    <scope>NUCLEOTIDE SEQUENCE</scope>
</reference>
<name>A0A7R9D799_TIMCR</name>
<gene>
    <name evidence="2" type="ORF">TCEB3V08_LOCUS9548</name>
</gene>